<gene>
    <name evidence="1" type="ORF">PRZ48_009176</name>
</gene>
<dbReference type="InterPro" id="IPR036852">
    <property type="entry name" value="Peptidase_S8/S53_dom_sf"/>
</dbReference>
<evidence type="ECO:0000313" key="1">
    <source>
        <dbReference type="EMBL" id="KAK4498666.1"/>
    </source>
</evidence>
<keyword evidence="2" id="KW-1185">Reference proteome</keyword>
<evidence type="ECO:0008006" key="3">
    <source>
        <dbReference type="Google" id="ProtNLM"/>
    </source>
</evidence>
<dbReference type="EMBL" id="JAXOVC010000007">
    <property type="protein sequence ID" value="KAK4498666.1"/>
    <property type="molecule type" value="Genomic_DNA"/>
</dbReference>
<accession>A0ABR0EBM8</accession>
<dbReference type="Gene3D" id="3.40.50.200">
    <property type="entry name" value="Peptidase S8/S53 domain"/>
    <property type="match status" value="1"/>
</dbReference>
<dbReference type="SUPFAM" id="SSF52743">
    <property type="entry name" value="Subtilisin-like"/>
    <property type="match status" value="1"/>
</dbReference>
<protein>
    <recommendedName>
        <fullName evidence="3">Peptidase S8/S53 domain-containing protein</fullName>
    </recommendedName>
</protein>
<proteinExistence type="predicted"/>
<name>A0ABR0EBM8_ZASCE</name>
<evidence type="ECO:0000313" key="2">
    <source>
        <dbReference type="Proteomes" id="UP001305779"/>
    </source>
</evidence>
<comment type="caution">
    <text evidence="1">The sequence shown here is derived from an EMBL/GenBank/DDBJ whole genome shotgun (WGS) entry which is preliminary data.</text>
</comment>
<dbReference type="Proteomes" id="UP001305779">
    <property type="component" value="Unassembled WGS sequence"/>
</dbReference>
<sequence length="282" mass="30918">MIFFMISRSKVEIESPMENLTRQTSSWLETTLTTAWSIDPELYGVHVRLDYLKWLPGALSQWFIRSSSQLSLGGRVRATLEKTSENVRGIEQLQDAILEAGKRGILMFCAASDQGSERDTTYPGAANTTEIFKIGAAGKWGNASKMVGTATTIDYLFAGEKVAPHRRSIDLLKNITLSGSSIATVIASGLAAMILFCVQVAAVDQKSSVTDGDYDQVKRYEGMGRAFDNIGWSPSNSPKYLQVWQLFGNAARKGDPRDENGKIQVIVEVAATLVKGTKFECD</sequence>
<reference evidence="1 2" key="1">
    <citation type="journal article" date="2023" name="G3 (Bethesda)">
        <title>A chromosome-level genome assembly of Zasmidium syzygii isolated from banana leaves.</title>
        <authorList>
            <person name="van Westerhoven A.C."/>
            <person name="Mehrabi R."/>
            <person name="Talebi R."/>
            <person name="Steentjes M.B.F."/>
            <person name="Corcolon B."/>
            <person name="Chong P.A."/>
            <person name="Kema G.H.J."/>
            <person name="Seidl M.F."/>
        </authorList>
    </citation>
    <scope>NUCLEOTIDE SEQUENCE [LARGE SCALE GENOMIC DNA]</scope>
    <source>
        <strain evidence="1 2">P124</strain>
    </source>
</reference>
<organism evidence="1 2">
    <name type="scientific">Zasmidium cellare</name>
    <name type="common">Wine cellar mold</name>
    <name type="synonym">Racodium cellare</name>
    <dbReference type="NCBI Taxonomy" id="395010"/>
    <lineage>
        <taxon>Eukaryota</taxon>
        <taxon>Fungi</taxon>
        <taxon>Dikarya</taxon>
        <taxon>Ascomycota</taxon>
        <taxon>Pezizomycotina</taxon>
        <taxon>Dothideomycetes</taxon>
        <taxon>Dothideomycetidae</taxon>
        <taxon>Mycosphaerellales</taxon>
        <taxon>Mycosphaerellaceae</taxon>
        <taxon>Zasmidium</taxon>
    </lineage>
</organism>